<keyword evidence="3" id="KW-1185">Reference proteome</keyword>
<evidence type="ECO:0000256" key="1">
    <source>
        <dbReference type="SAM" id="MobiDB-lite"/>
    </source>
</evidence>
<feature type="region of interest" description="Disordered" evidence="1">
    <location>
        <begin position="1"/>
        <end position="24"/>
    </location>
</feature>
<evidence type="ECO:0000313" key="3">
    <source>
        <dbReference type="Proteomes" id="UP001234178"/>
    </source>
</evidence>
<reference evidence="2 3" key="1">
    <citation type="journal article" date="2023" name="Nucleic Acids Res.">
        <title>The hologenome of Daphnia magna reveals possible DNA methylation and microbiome-mediated evolution of the host genome.</title>
        <authorList>
            <person name="Chaturvedi A."/>
            <person name="Li X."/>
            <person name="Dhandapani V."/>
            <person name="Marshall H."/>
            <person name="Kissane S."/>
            <person name="Cuenca-Cambronero M."/>
            <person name="Asole G."/>
            <person name="Calvet F."/>
            <person name="Ruiz-Romero M."/>
            <person name="Marangio P."/>
            <person name="Guigo R."/>
            <person name="Rago D."/>
            <person name="Mirbahai L."/>
            <person name="Eastwood N."/>
            <person name="Colbourne J.K."/>
            <person name="Zhou J."/>
            <person name="Mallon E."/>
            <person name="Orsini L."/>
        </authorList>
    </citation>
    <scope>NUCLEOTIDE SEQUENCE [LARGE SCALE GENOMIC DNA]</scope>
    <source>
        <strain evidence="2">LRV0_1</strain>
    </source>
</reference>
<evidence type="ECO:0000313" key="2">
    <source>
        <dbReference type="EMBL" id="KAK4022335.1"/>
    </source>
</evidence>
<comment type="caution">
    <text evidence="2">The sequence shown here is derived from an EMBL/GenBank/DDBJ whole genome shotgun (WGS) entry which is preliminary data.</text>
</comment>
<organism evidence="2 3">
    <name type="scientific">Daphnia magna</name>
    <dbReference type="NCBI Taxonomy" id="35525"/>
    <lineage>
        <taxon>Eukaryota</taxon>
        <taxon>Metazoa</taxon>
        <taxon>Ecdysozoa</taxon>
        <taxon>Arthropoda</taxon>
        <taxon>Crustacea</taxon>
        <taxon>Branchiopoda</taxon>
        <taxon>Diplostraca</taxon>
        <taxon>Cladocera</taxon>
        <taxon>Anomopoda</taxon>
        <taxon>Daphniidae</taxon>
        <taxon>Daphnia</taxon>
    </lineage>
</organism>
<gene>
    <name evidence="2" type="ORF">OUZ56_007806</name>
</gene>
<proteinExistence type="predicted"/>
<dbReference type="Proteomes" id="UP001234178">
    <property type="component" value="Unassembled WGS sequence"/>
</dbReference>
<accession>A0ABR0AB19</accession>
<protein>
    <submittedName>
        <fullName evidence="2">Uncharacterized protein</fullName>
    </submittedName>
</protein>
<name>A0ABR0AB19_9CRUS</name>
<sequence>MENKFQGIKRKECNRKKKEKSKDKGCDMILSYSVVVRKSSTCTPAGEEGVNAAALRRAALEGGREKDKSEKT</sequence>
<dbReference type="EMBL" id="JAOYFB010000037">
    <property type="protein sequence ID" value="KAK4022335.1"/>
    <property type="molecule type" value="Genomic_DNA"/>
</dbReference>